<dbReference type="EMBL" id="MBFR01000422">
    <property type="protein sequence ID" value="PVU88034.1"/>
    <property type="molecule type" value="Genomic_DNA"/>
</dbReference>
<evidence type="ECO:0000313" key="2">
    <source>
        <dbReference type="Proteomes" id="UP000245383"/>
    </source>
</evidence>
<evidence type="ECO:0000313" key="1">
    <source>
        <dbReference type="EMBL" id="PVU88034.1"/>
    </source>
</evidence>
<dbReference type="Proteomes" id="UP000245383">
    <property type="component" value="Unassembled WGS sequence"/>
</dbReference>
<organism evidence="1 2">
    <name type="scientific">Smittium simulii</name>
    <dbReference type="NCBI Taxonomy" id="133385"/>
    <lineage>
        <taxon>Eukaryota</taxon>
        <taxon>Fungi</taxon>
        <taxon>Fungi incertae sedis</taxon>
        <taxon>Zoopagomycota</taxon>
        <taxon>Kickxellomycotina</taxon>
        <taxon>Harpellomycetes</taxon>
        <taxon>Harpellales</taxon>
        <taxon>Legeriomycetaceae</taxon>
        <taxon>Smittium</taxon>
    </lineage>
</organism>
<dbReference type="AlphaFoldDB" id="A0A2T9Y6X5"/>
<keyword evidence="2" id="KW-1185">Reference proteome</keyword>
<dbReference type="InterPro" id="IPR036397">
    <property type="entry name" value="RNaseH_sf"/>
</dbReference>
<protein>
    <recommendedName>
        <fullName evidence="3">Integrase catalytic domain-containing protein</fullName>
    </recommendedName>
</protein>
<proteinExistence type="predicted"/>
<evidence type="ECO:0008006" key="3">
    <source>
        <dbReference type="Google" id="ProtNLM"/>
    </source>
</evidence>
<sequence length="149" mass="17252">MSRFLFPKAVPTTTLDVVLIFVKKLERIFGVSNAICIDRAASYQPKWNSQVERFNGELCQPITKSNNHNLHNWDPELHNMLLGLRSRKLSATNFSPAEILKKNNEGGLQNQDARIVYLENIEGLRATKERKRTSNSYPSNINLEDYYYY</sequence>
<dbReference type="GO" id="GO:0003676">
    <property type="term" value="F:nucleic acid binding"/>
    <property type="evidence" value="ECO:0007669"/>
    <property type="project" value="InterPro"/>
</dbReference>
<name>A0A2T9Y6X5_9FUNG</name>
<accession>A0A2T9Y6X5</accession>
<dbReference type="InterPro" id="IPR012337">
    <property type="entry name" value="RNaseH-like_sf"/>
</dbReference>
<gene>
    <name evidence="1" type="ORF">BB561_006058</name>
</gene>
<reference evidence="1 2" key="1">
    <citation type="journal article" date="2018" name="MBio">
        <title>Comparative Genomics Reveals the Core Gene Toolbox for the Fungus-Insect Symbiosis.</title>
        <authorList>
            <person name="Wang Y."/>
            <person name="Stata M."/>
            <person name="Wang W."/>
            <person name="Stajich J.E."/>
            <person name="White M.M."/>
            <person name="Moncalvo J.M."/>
        </authorList>
    </citation>
    <scope>NUCLEOTIDE SEQUENCE [LARGE SCALE GENOMIC DNA]</scope>
    <source>
        <strain evidence="1 2">SWE-8-4</strain>
    </source>
</reference>
<dbReference type="SUPFAM" id="SSF53098">
    <property type="entry name" value="Ribonuclease H-like"/>
    <property type="match status" value="1"/>
</dbReference>
<dbReference type="Gene3D" id="3.30.420.10">
    <property type="entry name" value="Ribonuclease H-like superfamily/Ribonuclease H"/>
    <property type="match status" value="1"/>
</dbReference>
<comment type="caution">
    <text evidence="1">The sequence shown here is derived from an EMBL/GenBank/DDBJ whole genome shotgun (WGS) entry which is preliminary data.</text>
</comment>